<evidence type="ECO:0000313" key="4">
    <source>
        <dbReference type="Proteomes" id="UP001165122"/>
    </source>
</evidence>
<dbReference type="OrthoDB" id="48217at2759"/>
<keyword evidence="2" id="KW-0472">Membrane</keyword>
<evidence type="ECO:0000313" key="3">
    <source>
        <dbReference type="EMBL" id="GMH53945.1"/>
    </source>
</evidence>
<name>A0A9W7DTS1_9STRA</name>
<feature type="compositionally biased region" description="Basic and acidic residues" evidence="1">
    <location>
        <begin position="96"/>
        <end position="109"/>
    </location>
</feature>
<dbReference type="AlphaFoldDB" id="A0A9W7DTS1"/>
<proteinExistence type="predicted"/>
<accession>A0A9W7DTS1</accession>
<evidence type="ECO:0000256" key="1">
    <source>
        <dbReference type="SAM" id="MobiDB-lite"/>
    </source>
</evidence>
<gene>
    <name evidence="3" type="ORF">TrLO_g14786</name>
</gene>
<comment type="caution">
    <text evidence="3">The sequence shown here is derived from an EMBL/GenBank/DDBJ whole genome shotgun (WGS) entry which is preliminary data.</text>
</comment>
<feature type="compositionally biased region" description="Acidic residues" evidence="1">
    <location>
        <begin position="116"/>
        <end position="127"/>
    </location>
</feature>
<organism evidence="3 4">
    <name type="scientific">Triparma laevis f. longispina</name>
    <dbReference type="NCBI Taxonomy" id="1714387"/>
    <lineage>
        <taxon>Eukaryota</taxon>
        <taxon>Sar</taxon>
        <taxon>Stramenopiles</taxon>
        <taxon>Ochrophyta</taxon>
        <taxon>Bolidophyceae</taxon>
        <taxon>Parmales</taxon>
        <taxon>Triparmaceae</taxon>
        <taxon>Triparma</taxon>
    </lineage>
</organism>
<feature type="region of interest" description="Disordered" evidence="1">
    <location>
        <begin position="80"/>
        <end position="137"/>
    </location>
</feature>
<keyword evidence="4" id="KW-1185">Reference proteome</keyword>
<protein>
    <submittedName>
        <fullName evidence="3">Uncharacterized protein</fullName>
    </submittedName>
</protein>
<reference evidence="4" key="1">
    <citation type="journal article" date="2023" name="Commun. Biol.">
        <title>Genome analysis of Parmales, the sister group of diatoms, reveals the evolutionary specialization of diatoms from phago-mixotrophs to photoautotrophs.</title>
        <authorList>
            <person name="Ban H."/>
            <person name="Sato S."/>
            <person name="Yoshikawa S."/>
            <person name="Yamada K."/>
            <person name="Nakamura Y."/>
            <person name="Ichinomiya M."/>
            <person name="Sato N."/>
            <person name="Blanc-Mathieu R."/>
            <person name="Endo H."/>
            <person name="Kuwata A."/>
            <person name="Ogata H."/>
        </authorList>
    </citation>
    <scope>NUCLEOTIDE SEQUENCE [LARGE SCALE GENOMIC DNA]</scope>
    <source>
        <strain evidence="4">NIES 3700</strain>
    </source>
</reference>
<dbReference type="Proteomes" id="UP001165122">
    <property type="component" value="Unassembled WGS sequence"/>
</dbReference>
<feature type="transmembrane region" description="Helical" evidence="2">
    <location>
        <begin position="13"/>
        <end position="41"/>
    </location>
</feature>
<dbReference type="EMBL" id="BRXW01000430">
    <property type="protein sequence ID" value="GMH53945.1"/>
    <property type="molecule type" value="Genomic_DNA"/>
</dbReference>
<keyword evidence="2" id="KW-0812">Transmembrane</keyword>
<keyword evidence="2" id="KW-1133">Transmembrane helix</keyword>
<sequence>MPGIFFNEENFKLALPLITLCTVYAFFKLIPIFIALPLVFVSGIAYKLHVRSTEAQRTEVISSLENESSKNEKAFKALMEEEEKAAKSKQQKKQKKETAKKSKKNETEAPKMTNTVEEEEEDSDGEYDYAQIAKKKN</sequence>
<evidence type="ECO:0000256" key="2">
    <source>
        <dbReference type="SAM" id="Phobius"/>
    </source>
</evidence>